<evidence type="ECO:0000256" key="3">
    <source>
        <dbReference type="ARBA" id="ARBA00019622"/>
    </source>
</evidence>
<dbReference type="PANTHER" id="PTHR46567">
    <property type="entry name" value="MEDIATOR OF RNA POLYMERASE II TRANSCRIPTION SUBUNIT 12"/>
    <property type="match status" value="1"/>
</dbReference>
<comment type="subcellular location">
    <subcellularLocation>
        <location evidence="1">Nucleus</location>
    </subcellularLocation>
</comment>
<comment type="similarity">
    <text evidence="2">Belongs to the Mediator complex subunit 12 family.</text>
</comment>
<name>A0A2T0FG72_9ASCO</name>
<dbReference type="GO" id="GO:0016592">
    <property type="term" value="C:mediator complex"/>
    <property type="evidence" value="ECO:0007669"/>
    <property type="project" value="InterPro"/>
</dbReference>
<keyword evidence="5" id="KW-0804">Transcription</keyword>
<gene>
    <name evidence="9" type="ORF">B9G98_01611</name>
</gene>
<dbReference type="RefSeq" id="XP_024663937.1">
    <property type="nucleotide sequence ID" value="XM_024808169.1"/>
</dbReference>
<dbReference type="STRING" id="45607.A0A2T0FG72"/>
<accession>A0A2T0FG72</accession>
<keyword evidence="10" id="KW-1185">Reference proteome</keyword>
<evidence type="ECO:0000256" key="7">
    <source>
        <dbReference type="ARBA" id="ARBA00032010"/>
    </source>
</evidence>
<dbReference type="AlphaFoldDB" id="A0A2T0FG72"/>
<dbReference type="Proteomes" id="UP000238350">
    <property type="component" value="Unassembled WGS sequence"/>
</dbReference>
<dbReference type="OrthoDB" id="20828at2759"/>
<comment type="caution">
    <text evidence="9">The sequence shown here is derived from an EMBL/GenBank/DDBJ whole genome shotgun (WGS) entry which is preliminary data.</text>
</comment>
<evidence type="ECO:0000259" key="8">
    <source>
        <dbReference type="SMART" id="SM01281"/>
    </source>
</evidence>
<evidence type="ECO:0000313" key="9">
    <source>
        <dbReference type="EMBL" id="PRT53991.1"/>
    </source>
</evidence>
<dbReference type="Pfam" id="PF09497">
    <property type="entry name" value="Med12"/>
    <property type="match status" value="1"/>
</dbReference>
<dbReference type="SMART" id="SM01281">
    <property type="entry name" value="Med12"/>
    <property type="match status" value="1"/>
</dbReference>
<evidence type="ECO:0000256" key="1">
    <source>
        <dbReference type="ARBA" id="ARBA00004123"/>
    </source>
</evidence>
<keyword evidence="6" id="KW-0539">Nucleus</keyword>
<dbReference type="GeneID" id="36515360"/>
<evidence type="ECO:0000256" key="2">
    <source>
        <dbReference type="ARBA" id="ARBA00010289"/>
    </source>
</evidence>
<dbReference type="PANTHER" id="PTHR46567:SF1">
    <property type="entry name" value="MEDIATOR OF RNA POLYMERASE II TRANSCRIPTION SUBUNIT 12"/>
    <property type="match status" value="1"/>
</dbReference>
<evidence type="ECO:0000313" key="10">
    <source>
        <dbReference type="Proteomes" id="UP000238350"/>
    </source>
</evidence>
<reference evidence="9 10" key="1">
    <citation type="submission" date="2017-04" db="EMBL/GenBank/DDBJ databases">
        <title>Genome sequencing of [Candida] sorbophila.</title>
        <authorList>
            <person name="Ahn J.O."/>
        </authorList>
    </citation>
    <scope>NUCLEOTIDE SEQUENCE [LARGE SCALE GENOMIC DNA]</scope>
    <source>
        <strain evidence="9 10">DS02</strain>
    </source>
</reference>
<proteinExistence type="inferred from homology"/>
<evidence type="ECO:0000256" key="6">
    <source>
        <dbReference type="ARBA" id="ARBA00023242"/>
    </source>
</evidence>
<sequence>MTRQGPSNIFPYPGKAKKIYPDYFPWNANDSIPPTTDEIQKGLAPHSVIKNEYASCGGPNSMVPLLKHWTALPAISYFLTSSMHVREASRRIHTPSTFKPPPRVILTDQKRELWLRDLSNPKVSLRKLARTIPHGISGGKLLDEIFRHRVPVLRALWFIRCVGANDFRTIKRKAGPTSSVAGVEDTWMRSWTQEVLDHLEATIELYDPEDFREWQLKISYLARLLANMFYEELLHRQTLLDWLLTALASGPNQWLPVVLLLVSVFWLPLTQPALVQRLVRSFVARYEQLSDVRGVQGPLNNQFVRLFKSRPEAFIMPEHWPSIARYLTQVVAPSSVQAIAKRNARFTIQTPVDVPPAWATTISIASSLDTFGLPYPVSHLCHELRTRVSSSELAEAVFQWTLRRGGSRALVLCIAICRHLRSGGANLQEVFINELLASAGEYSETVVINLITECYRARVFTFEVYFRRLMGSGALYRDSASRQWHHKILNNLPFSLMPRHLHSQSRMLLRKHSHPNDRDIVRPLVEAVADRLDTTLPPLVLSDLTKNQQILFCQGVFEAAAARTPPTLDQLKLAVSAVAPHCIMGVYKLARLAWRTTKSAEVAKYCIFLFKQNLFECVCLGVLDNLVEGVLDVLKEPHIAHLDIAELLSFLQCLRDVSTHSYALQRLDNNIRLFDEQDSTLSPEETQPLSLEAQVSQAMDRKDVALLAELREHDETLVQTLIPKWIAQVRNDRLLLIKCVIYGCVTYSELDEALNYDDDTMFFLALKPAVRMNLLADELERVYHCRKLYYSTAPKERLLRLQERYPIDEVAQMQRTLSMYPALSLTRLPSDLIAELPIKYPNLVKLYSKGVAFDLAGGTVVERFIKTVQASNPFTFHFCRSALAIVFAGLSAKEIAQVVLDAIRDGTDLAPCASSLFNQFSAEVKAELLAACEQEFLTAPLQRNSLPSLATIVDSVALYARETPQSPPPDVSDCIAAVVDMASAADAVVDDVLRAISLLVKLTLIHTRDASLDYAVSQCKVVAGLIELNHLPLICASVEASQLVSDALYILQTDHSTVLKFSDTMQETAPLEGLMMYSRSSDIYTPLNVWPFDLIEDANPTIGMNDLALDLARFETYIEIKDPS</sequence>
<dbReference type="GO" id="GO:0006357">
    <property type="term" value="P:regulation of transcription by RNA polymerase II"/>
    <property type="evidence" value="ECO:0007669"/>
    <property type="project" value="InterPro"/>
</dbReference>
<feature type="domain" description="Mediator complex subunit Med12" evidence="8">
    <location>
        <begin position="97"/>
        <end position="160"/>
    </location>
</feature>
<dbReference type="InterPro" id="IPR019035">
    <property type="entry name" value="Mediator_Med12"/>
</dbReference>
<organism evidence="9 10">
    <name type="scientific">Wickerhamiella sorbophila</name>
    <dbReference type="NCBI Taxonomy" id="45607"/>
    <lineage>
        <taxon>Eukaryota</taxon>
        <taxon>Fungi</taxon>
        <taxon>Dikarya</taxon>
        <taxon>Ascomycota</taxon>
        <taxon>Saccharomycotina</taxon>
        <taxon>Dipodascomycetes</taxon>
        <taxon>Dipodascales</taxon>
        <taxon>Trichomonascaceae</taxon>
        <taxon>Wickerhamiella</taxon>
    </lineage>
</organism>
<protein>
    <recommendedName>
        <fullName evidence="3">Mediator of RNA polymerase II transcription subunit 12</fullName>
    </recommendedName>
    <alternativeName>
        <fullName evidence="7">Mediator complex subunit 12</fullName>
    </alternativeName>
</protein>
<keyword evidence="4" id="KW-0805">Transcription regulation</keyword>
<dbReference type="EMBL" id="NDIQ01000001">
    <property type="protein sequence ID" value="PRT53991.1"/>
    <property type="molecule type" value="Genomic_DNA"/>
</dbReference>
<dbReference type="GO" id="GO:0003712">
    <property type="term" value="F:transcription coregulator activity"/>
    <property type="evidence" value="ECO:0007669"/>
    <property type="project" value="InterPro"/>
</dbReference>
<evidence type="ECO:0000256" key="5">
    <source>
        <dbReference type="ARBA" id="ARBA00023163"/>
    </source>
</evidence>
<evidence type="ECO:0000256" key="4">
    <source>
        <dbReference type="ARBA" id="ARBA00023015"/>
    </source>
</evidence>